<sequence length="257" mass="31049">MSLSEPTFSFIDRKRYEAKCERERLRGSLPSGTYVSPPDDPWFPRPIDYTMVNFHPNRKKITRTLSVQDLAAKQPRQKFRDPFNPAVMKPFEVPHENHFTKSKHSLDDRDKFLLDPRLKYEKVKRMLNTEPYQMPKPHDFRQYPDMKDLDQPEFETKYDHDPGNIRFFTEHLNTLWLQERENERVPIIKNSIPEMYRNLTAKPKFDAKLILPKVTYPNKTVNFSRYRNSTRSVQSAYWERVEDHFNERQNKQRLEII</sequence>
<keyword evidence="2" id="KW-1185">Reference proteome</keyword>
<dbReference type="EMBL" id="CAJNOM010000042">
    <property type="protein sequence ID" value="CAF0896933.1"/>
    <property type="molecule type" value="Genomic_DNA"/>
</dbReference>
<gene>
    <name evidence="1" type="ORF">QVE165_LOCUS9258</name>
</gene>
<proteinExistence type="predicted"/>
<dbReference type="OrthoDB" id="5947521at2759"/>
<dbReference type="AlphaFoldDB" id="A0A813ZDI6"/>
<reference evidence="1" key="1">
    <citation type="submission" date="2021-02" db="EMBL/GenBank/DDBJ databases">
        <authorList>
            <person name="Nowell W R."/>
        </authorList>
    </citation>
    <scope>NUCLEOTIDE SEQUENCE</scope>
</reference>
<name>A0A813ZDI6_9BILA</name>
<evidence type="ECO:0000313" key="2">
    <source>
        <dbReference type="Proteomes" id="UP000663832"/>
    </source>
</evidence>
<evidence type="ECO:0000313" key="1">
    <source>
        <dbReference type="EMBL" id="CAF0896933.1"/>
    </source>
</evidence>
<organism evidence="1 2">
    <name type="scientific">Adineta steineri</name>
    <dbReference type="NCBI Taxonomy" id="433720"/>
    <lineage>
        <taxon>Eukaryota</taxon>
        <taxon>Metazoa</taxon>
        <taxon>Spiralia</taxon>
        <taxon>Gnathifera</taxon>
        <taxon>Rotifera</taxon>
        <taxon>Eurotatoria</taxon>
        <taxon>Bdelloidea</taxon>
        <taxon>Adinetida</taxon>
        <taxon>Adinetidae</taxon>
        <taxon>Adineta</taxon>
    </lineage>
</organism>
<accession>A0A813ZDI6</accession>
<dbReference type="Proteomes" id="UP000663832">
    <property type="component" value="Unassembled WGS sequence"/>
</dbReference>
<protein>
    <submittedName>
        <fullName evidence="1">Uncharacterized protein</fullName>
    </submittedName>
</protein>
<comment type="caution">
    <text evidence="1">The sequence shown here is derived from an EMBL/GenBank/DDBJ whole genome shotgun (WGS) entry which is preliminary data.</text>
</comment>